<dbReference type="InterPro" id="IPR026769">
    <property type="entry name" value="Mic13"/>
</dbReference>
<dbReference type="Proteomes" id="UP000271974">
    <property type="component" value="Unassembled WGS sequence"/>
</dbReference>
<dbReference type="AlphaFoldDB" id="A0A433SM55"/>
<comment type="subcellular location">
    <subcellularLocation>
        <location evidence="1 8">Mitochondrion inner membrane</location>
        <topology evidence="1 8">Single-pass membrane protein</topology>
    </subcellularLocation>
</comment>
<keyword evidence="10" id="KW-1185">Reference proteome</keyword>
<dbReference type="OrthoDB" id="5948578at2759"/>
<evidence type="ECO:0000256" key="3">
    <source>
        <dbReference type="ARBA" id="ARBA00022692"/>
    </source>
</evidence>
<dbReference type="GO" id="GO:0061617">
    <property type="term" value="C:MICOS complex"/>
    <property type="evidence" value="ECO:0007669"/>
    <property type="project" value="UniProtKB-UniRule"/>
</dbReference>
<name>A0A433SM55_ELYCH</name>
<proteinExistence type="inferred from homology"/>
<comment type="subunit">
    <text evidence="8">Component of the mitochondrial contact site and cristae organizing system (MICOS) complex.</text>
</comment>
<keyword evidence="5" id="KW-1133">Transmembrane helix</keyword>
<comment type="caution">
    <text evidence="9">The sequence shown here is derived from an EMBL/GenBank/DDBJ whole genome shotgun (WGS) entry which is preliminary data.</text>
</comment>
<keyword evidence="6 8" id="KW-0496">Mitochondrion</keyword>
<dbReference type="PANTHER" id="PTHR31816">
    <property type="entry name" value="MICOS COMPLEX SUBUNIT MIC13"/>
    <property type="match status" value="1"/>
</dbReference>
<gene>
    <name evidence="9" type="ORF">EGW08_022002</name>
</gene>
<organism evidence="9 10">
    <name type="scientific">Elysia chlorotica</name>
    <name type="common">Eastern emerald elysia</name>
    <name type="synonym">Sea slug</name>
    <dbReference type="NCBI Taxonomy" id="188477"/>
    <lineage>
        <taxon>Eukaryota</taxon>
        <taxon>Metazoa</taxon>
        <taxon>Spiralia</taxon>
        <taxon>Lophotrochozoa</taxon>
        <taxon>Mollusca</taxon>
        <taxon>Gastropoda</taxon>
        <taxon>Heterobranchia</taxon>
        <taxon>Euthyneura</taxon>
        <taxon>Panpulmonata</taxon>
        <taxon>Sacoglossa</taxon>
        <taxon>Placobranchoidea</taxon>
        <taxon>Plakobranchidae</taxon>
        <taxon>Elysia</taxon>
    </lineage>
</organism>
<keyword evidence="4 8" id="KW-0999">Mitochondrion inner membrane</keyword>
<evidence type="ECO:0000256" key="7">
    <source>
        <dbReference type="ARBA" id="ARBA00023136"/>
    </source>
</evidence>
<comment type="function">
    <text evidence="8">Component of the MICOS complex, a large protein complex of the mitochondrial inner membrane that plays crucial roles in the maintenance of crista junctions, inner membrane architecture, and formation of contact sites to the outer membrane.</text>
</comment>
<dbReference type="PANTHER" id="PTHR31816:SF3">
    <property type="entry name" value="MICOS COMPLEX SUBUNIT MIC13"/>
    <property type="match status" value="1"/>
</dbReference>
<dbReference type="GO" id="GO:0044284">
    <property type="term" value="C:mitochondrial crista junction"/>
    <property type="evidence" value="ECO:0007669"/>
    <property type="project" value="TreeGrafter"/>
</dbReference>
<dbReference type="Pfam" id="PF15884">
    <property type="entry name" value="QIL1"/>
    <property type="match status" value="1"/>
</dbReference>
<sequence length="108" mass="11292">MAAASIKLAAKLGLAGGAVYWTVQQGLWGTAEEGAAAGKKFAEAVMPSTVEYLDKVKIPTYAKVNEEAIKNWNAGLKTAFESLSSAPDNVKKYAGKAKEAVSNLGKSN</sequence>
<keyword evidence="7" id="KW-0472">Membrane</keyword>
<reference evidence="9 10" key="1">
    <citation type="submission" date="2019-01" db="EMBL/GenBank/DDBJ databases">
        <title>A draft genome assembly of the solar-powered sea slug Elysia chlorotica.</title>
        <authorList>
            <person name="Cai H."/>
            <person name="Li Q."/>
            <person name="Fang X."/>
            <person name="Li J."/>
            <person name="Curtis N.E."/>
            <person name="Altenburger A."/>
            <person name="Shibata T."/>
            <person name="Feng M."/>
            <person name="Maeda T."/>
            <person name="Schwartz J.A."/>
            <person name="Shigenobu S."/>
            <person name="Lundholm N."/>
            <person name="Nishiyama T."/>
            <person name="Yang H."/>
            <person name="Hasebe M."/>
            <person name="Li S."/>
            <person name="Pierce S.K."/>
            <person name="Wang J."/>
        </authorList>
    </citation>
    <scope>NUCLEOTIDE SEQUENCE [LARGE SCALE GENOMIC DNA]</scope>
    <source>
        <strain evidence="9">EC2010</strain>
        <tissue evidence="9">Whole organism of an adult</tissue>
    </source>
</reference>
<evidence type="ECO:0000256" key="5">
    <source>
        <dbReference type="ARBA" id="ARBA00022989"/>
    </source>
</evidence>
<evidence type="ECO:0000256" key="1">
    <source>
        <dbReference type="ARBA" id="ARBA00004434"/>
    </source>
</evidence>
<evidence type="ECO:0000256" key="4">
    <source>
        <dbReference type="ARBA" id="ARBA00022792"/>
    </source>
</evidence>
<accession>A0A433SM55</accession>
<protein>
    <recommendedName>
        <fullName evidence="8">MICOS complex subunit MIC13</fullName>
    </recommendedName>
</protein>
<comment type="similarity">
    <text evidence="2 8">Belongs to the MICOS complex subunit Mic13 family.</text>
</comment>
<evidence type="ECO:0000256" key="6">
    <source>
        <dbReference type="ARBA" id="ARBA00023128"/>
    </source>
</evidence>
<dbReference type="GO" id="GO:0042407">
    <property type="term" value="P:cristae formation"/>
    <property type="evidence" value="ECO:0007669"/>
    <property type="project" value="TreeGrafter"/>
</dbReference>
<keyword evidence="3" id="KW-0812">Transmembrane</keyword>
<evidence type="ECO:0000256" key="8">
    <source>
        <dbReference type="RuleBase" id="RU363009"/>
    </source>
</evidence>
<evidence type="ECO:0000313" key="9">
    <source>
        <dbReference type="EMBL" id="RUS70231.1"/>
    </source>
</evidence>
<evidence type="ECO:0000313" key="10">
    <source>
        <dbReference type="Proteomes" id="UP000271974"/>
    </source>
</evidence>
<evidence type="ECO:0000256" key="2">
    <source>
        <dbReference type="ARBA" id="ARBA00006771"/>
    </source>
</evidence>
<dbReference type="EMBL" id="RQTK01001455">
    <property type="protein sequence ID" value="RUS70231.1"/>
    <property type="molecule type" value="Genomic_DNA"/>
</dbReference>
<dbReference type="STRING" id="188477.A0A433SM55"/>